<feature type="region of interest" description="Disordered" evidence="9">
    <location>
        <begin position="244"/>
        <end position="266"/>
    </location>
</feature>
<dbReference type="Pfam" id="PF11356">
    <property type="entry name" value="T2SSC"/>
    <property type="match status" value="1"/>
</dbReference>
<dbReference type="Gene3D" id="2.30.42.10">
    <property type="match status" value="1"/>
</dbReference>
<keyword evidence="5 10" id="KW-0812">Transmembrane</keyword>
<evidence type="ECO:0008006" key="15">
    <source>
        <dbReference type="Google" id="ProtNLM"/>
    </source>
</evidence>
<evidence type="ECO:0000256" key="8">
    <source>
        <dbReference type="ARBA" id="ARBA00023136"/>
    </source>
</evidence>
<keyword evidence="4" id="KW-0997">Cell inner membrane</keyword>
<dbReference type="GO" id="GO:0005886">
    <property type="term" value="C:plasma membrane"/>
    <property type="evidence" value="ECO:0007669"/>
    <property type="project" value="UniProtKB-SubCell"/>
</dbReference>
<comment type="caution">
    <text evidence="13">The sequence shown here is derived from an EMBL/GenBank/DDBJ whole genome shotgun (WGS) entry which is preliminary data.</text>
</comment>
<name>A0A317CBK8_9GAMM</name>
<feature type="compositionally biased region" description="Low complexity" evidence="9">
    <location>
        <begin position="244"/>
        <end position="253"/>
    </location>
</feature>
<gene>
    <name evidence="13" type="ORF">DKT75_11995</name>
</gene>
<feature type="transmembrane region" description="Helical" evidence="10">
    <location>
        <begin position="12"/>
        <end position="36"/>
    </location>
</feature>
<keyword evidence="7 10" id="KW-1133">Transmembrane helix</keyword>
<evidence type="ECO:0000256" key="5">
    <source>
        <dbReference type="ARBA" id="ARBA00022692"/>
    </source>
</evidence>
<sequence length="367" mass="39811">MRDQTKSLIQRVPAIMTPLLVVAFSATLAKLLWVVLAPPEDVIAAPKLSAPAPIQTQQQSNLGKVIADNHMFGEVKRTAPVVKRPTPKAPQAVAAPEPTEPPIKISLHGIWSSKRATGRSEDSYKATPIVAPKLDAVSQIQADLGDLFGDSEPTAVLKPAPKKNKSSAIMSVEGGNQQMFSENDMLAGGVKVLDIYADKVVLDNRGVRQEIFLADGDQPAPKGSTPKPVRTMPNAVSANLAAARAQQTNAAANSDPRKNRGETLGQRDLRKLREDIINDASLLAQYAAPEPLLINGQVKGYRLHLSNKLRLLYQVGFRPGDVVTELNGVRLQDPSTIQQALYNFVSSDQLSITVMRGQDEETFRYSF</sequence>
<dbReference type="InterPro" id="IPR001478">
    <property type="entry name" value="PDZ"/>
</dbReference>
<protein>
    <recommendedName>
        <fullName evidence="15">Type II secretion system protein GspC N-terminal domain-containing protein</fullName>
    </recommendedName>
</protein>
<dbReference type="SUPFAM" id="SSF50156">
    <property type="entry name" value="PDZ domain-like"/>
    <property type="match status" value="1"/>
</dbReference>
<evidence type="ECO:0000256" key="9">
    <source>
        <dbReference type="SAM" id="MobiDB-lite"/>
    </source>
</evidence>
<dbReference type="InterPro" id="IPR036034">
    <property type="entry name" value="PDZ_sf"/>
</dbReference>
<evidence type="ECO:0000259" key="11">
    <source>
        <dbReference type="Pfam" id="PF11356"/>
    </source>
</evidence>
<keyword evidence="14" id="KW-1185">Reference proteome</keyword>
<dbReference type="EMBL" id="QGKL01000032">
    <property type="protein sequence ID" value="PWQ95749.1"/>
    <property type="molecule type" value="Genomic_DNA"/>
</dbReference>
<proteinExistence type="predicted"/>
<evidence type="ECO:0000256" key="7">
    <source>
        <dbReference type="ARBA" id="ARBA00022989"/>
    </source>
</evidence>
<evidence type="ECO:0000313" key="14">
    <source>
        <dbReference type="Proteomes" id="UP000245506"/>
    </source>
</evidence>
<accession>A0A317CBK8</accession>
<dbReference type="Pfam" id="PF13180">
    <property type="entry name" value="PDZ_2"/>
    <property type="match status" value="1"/>
</dbReference>
<feature type="domain" description="PDZ" evidence="12">
    <location>
        <begin position="315"/>
        <end position="364"/>
    </location>
</feature>
<evidence type="ECO:0000313" key="13">
    <source>
        <dbReference type="EMBL" id="PWQ95749.1"/>
    </source>
</evidence>
<evidence type="ECO:0000256" key="4">
    <source>
        <dbReference type="ARBA" id="ARBA00022519"/>
    </source>
</evidence>
<dbReference type="Proteomes" id="UP000245506">
    <property type="component" value="Unassembled WGS sequence"/>
</dbReference>
<keyword evidence="6" id="KW-0653">Protein transport</keyword>
<organism evidence="13 14">
    <name type="scientific">Leucothrix arctica</name>
    <dbReference type="NCBI Taxonomy" id="1481894"/>
    <lineage>
        <taxon>Bacteria</taxon>
        <taxon>Pseudomonadati</taxon>
        <taxon>Pseudomonadota</taxon>
        <taxon>Gammaproteobacteria</taxon>
        <taxon>Thiotrichales</taxon>
        <taxon>Thiotrichaceae</taxon>
        <taxon>Leucothrix</taxon>
    </lineage>
</organism>
<dbReference type="Gene3D" id="2.30.30.830">
    <property type="match status" value="1"/>
</dbReference>
<evidence type="ECO:0000256" key="6">
    <source>
        <dbReference type="ARBA" id="ARBA00022927"/>
    </source>
</evidence>
<dbReference type="AlphaFoldDB" id="A0A317CBK8"/>
<evidence type="ECO:0000256" key="2">
    <source>
        <dbReference type="ARBA" id="ARBA00022448"/>
    </source>
</evidence>
<keyword evidence="8 10" id="KW-0472">Membrane</keyword>
<dbReference type="RefSeq" id="WP_109823677.1">
    <property type="nucleotide sequence ID" value="NZ_QGKL01000032.1"/>
</dbReference>
<reference evidence="13 14" key="1">
    <citation type="submission" date="2018-05" db="EMBL/GenBank/DDBJ databases">
        <title>Leucothrix arctica sp. nov., isolated from Arctic seawater.</title>
        <authorList>
            <person name="Choi A."/>
            <person name="Baek K."/>
        </authorList>
    </citation>
    <scope>NUCLEOTIDE SEQUENCE [LARGE SCALE GENOMIC DNA]</scope>
    <source>
        <strain evidence="13 14">IMCC9719</strain>
    </source>
</reference>
<keyword evidence="3" id="KW-1003">Cell membrane</keyword>
<dbReference type="GO" id="GO:0015031">
    <property type="term" value="P:protein transport"/>
    <property type="evidence" value="ECO:0007669"/>
    <property type="project" value="UniProtKB-KW"/>
</dbReference>
<evidence type="ECO:0000256" key="3">
    <source>
        <dbReference type="ARBA" id="ARBA00022475"/>
    </source>
</evidence>
<keyword evidence="2" id="KW-0813">Transport</keyword>
<feature type="compositionally biased region" description="Basic and acidic residues" evidence="9">
    <location>
        <begin position="255"/>
        <end position="266"/>
    </location>
</feature>
<evidence type="ECO:0000256" key="1">
    <source>
        <dbReference type="ARBA" id="ARBA00004533"/>
    </source>
</evidence>
<comment type="subcellular location">
    <subcellularLocation>
        <location evidence="1">Cell inner membrane</location>
    </subcellularLocation>
</comment>
<feature type="domain" description="Type II secretion system protein GspC N-terminal" evidence="11">
    <location>
        <begin position="162"/>
        <end position="213"/>
    </location>
</feature>
<evidence type="ECO:0000259" key="12">
    <source>
        <dbReference type="Pfam" id="PF13180"/>
    </source>
</evidence>
<evidence type="ECO:0000256" key="10">
    <source>
        <dbReference type="SAM" id="Phobius"/>
    </source>
</evidence>
<dbReference type="OrthoDB" id="1491375at2"/>
<dbReference type="InterPro" id="IPR024961">
    <property type="entry name" value="T2SS_GspC_N"/>
</dbReference>